<dbReference type="InterPro" id="IPR044907">
    <property type="entry name" value="PSAN_sf"/>
</dbReference>
<keyword evidence="10" id="KW-1185">Reference proteome</keyword>
<dbReference type="GO" id="GO:0015979">
    <property type="term" value="P:photosynthesis"/>
    <property type="evidence" value="ECO:0007669"/>
    <property type="project" value="UniProtKB-KW"/>
</dbReference>
<comment type="caution">
    <text evidence="9">The sequence shown here is derived from an EMBL/GenBank/DDBJ whole genome shotgun (WGS) entry which is preliminary data.</text>
</comment>
<dbReference type="Gene3D" id="4.10.1190.10">
    <property type="entry name" value="Chlorophyll A-B binding protein"/>
    <property type="match status" value="1"/>
</dbReference>
<evidence type="ECO:0000256" key="7">
    <source>
        <dbReference type="ARBA" id="ARBA00023078"/>
    </source>
</evidence>
<evidence type="ECO:0000256" key="1">
    <source>
        <dbReference type="ARBA" id="ARBA00004622"/>
    </source>
</evidence>
<evidence type="ECO:0000256" key="8">
    <source>
        <dbReference type="ARBA" id="ARBA00023136"/>
    </source>
</evidence>
<keyword evidence="8" id="KW-0472">Membrane</keyword>
<reference evidence="9" key="2">
    <citation type="submission" date="2020-11" db="EMBL/GenBank/DDBJ databases">
        <authorList>
            <person name="Cecchin M."/>
            <person name="Marcolungo L."/>
            <person name="Rossato M."/>
            <person name="Girolomoni L."/>
            <person name="Cosentino E."/>
            <person name="Cuine S."/>
            <person name="Li-Beisson Y."/>
            <person name="Delledonne M."/>
            <person name="Ballottari M."/>
        </authorList>
    </citation>
    <scope>NUCLEOTIDE SEQUENCE</scope>
    <source>
        <strain evidence="9">211/11P</strain>
        <tissue evidence="9">Whole cell</tissue>
    </source>
</reference>
<reference evidence="9" key="1">
    <citation type="journal article" date="2019" name="Plant J.">
        <title>Chlorella vulgaris genome assembly and annotation reveals the molecular basis for metabolic acclimation to high light conditions.</title>
        <authorList>
            <person name="Cecchin M."/>
            <person name="Marcolungo L."/>
            <person name="Rossato M."/>
            <person name="Girolomoni L."/>
            <person name="Cosentino E."/>
            <person name="Cuine S."/>
            <person name="Li-Beisson Y."/>
            <person name="Delledonne M."/>
            <person name="Ballottari M."/>
        </authorList>
    </citation>
    <scope>NUCLEOTIDE SEQUENCE</scope>
    <source>
        <strain evidence="9">211/11P</strain>
    </source>
</reference>
<keyword evidence="4" id="KW-0602">Photosynthesis</keyword>
<evidence type="ECO:0000313" key="10">
    <source>
        <dbReference type="Proteomes" id="UP001055712"/>
    </source>
</evidence>
<dbReference type="Pfam" id="PF05479">
    <property type="entry name" value="PsaN"/>
    <property type="match status" value="1"/>
</dbReference>
<accession>A0A9D4YWY6</accession>
<comment type="similarity">
    <text evidence="2">Belongs to the psaN family.</text>
</comment>
<dbReference type="OrthoDB" id="512227at2759"/>
<gene>
    <name evidence="9" type="ORF">D9Q98_009279</name>
</gene>
<evidence type="ECO:0000256" key="5">
    <source>
        <dbReference type="ARBA" id="ARBA00022640"/>
    </source>
</evidence>
<keyword evidence="7" id="KW-0793">Thylakoid</keyword>
<keyword evidence="6" id="KW-0603">Photosystem I</keyword>
<organism evidence="9 10">
    <name type="scientific">Chlorella vulgaris</name>
    <name type="common">Green alga</name>
    <dbReference type="NCBI Taxonomy" id="3077"/>
    <lineage>
        <taxon>Eukaryota</taxon>
        <taxon>Viridiplantae</taxon>
        <taxon>Chlorophyta</taxon>
        <taxon>core chlorophytes</taxon>
        <taxon>Trebouxiophyceae</taxon>
        <taxon>Chlorellales</taxon>
        <taxon>Chlorellaceae</taxon>
        <taxon>Chlorella clade</taxon>
        <taxon>Chlorella</taxon>
    </lineage>
</organism>
<dbReference type="InterPro" id="IPR008796">
    <property type="entry name" value="PSAN"/>
</dbReference>
<protein>
    <submittedName>
        <fullName evidence="9">Uncharacterized protein</fullName>
    </submittedName>
</protein>
<evidence type="ECO:0000313" key="9">
    <source>
        <dbReference type="EMBL" id="KAI3430870.1"/>
    </source>
</evidence>
<evidence type="ECO:0000256" key="4">
    <source>
        <dbReference type="ARBA" id="ARBA00022531"/>
    </source>
</evidence>
<dbReference type="EMBL" id="SIDB01000007">
    <property type="protein sequence ID" value="KAI3430870.1"/>
    <property type="molecule type" value="Genomic_DNA"/>
</dbReference>
<evidence type="ECO:0000256" key="3">
    <source>
        <dbReference type="ARBA" id="ARBA00022528"/>
    </source>
</evidence>
<name>A0A9D4YWY6_CHLVU</name>
<comment type="subcellular location">
    <subcellularLocation>
        <location evidence="1">Plastid</location>
        <location evidence="1">Chloroplast thylakoid membrane</location>
        <topology evidence="1">Peripheral membrane protein</topology>
        <orientation evidence="1">Lumenal side</orientation>
    </subcellularLocation>
</comment>
<dbReference type="AlphaFoldDB" id="A0A9D4YWY6"/>
<dbReference type="GO" id="GO:0030093">
    <property type="term" value="C:chloroplast photosystem I"/>
    <property type="evidence" value="ECO:0007669"/>
    <property type="project" value="TreeGrafter"/>
</dbReference>
<dbReference type="PANTHER" id="PTHR36814:SF1">
    <property type="entry name" value="PHOTOSYSTEM I REACTION CENTER SUBUNIT N, CHLOROPLASTIC"/>
    <property type="match status" value="1"/>
</dbReference>
<evidence type="ECO:0000256" key="6">
    <source>
        <dbReference type="ARBA" id="ARBA00022836"/>
    </source>
</evidence>
<dbReference type="PANTHER" id="PTHR36814">
    <property type="entry name" value="PHOTOSYSTEM I REACTION CENTER SUBUNIT N, CHLOROPLASTIC"/>
    <property type="match status" value="1"/>
</dbReference>
<evidence type="ECO:0000256" key="2">
    <source>
        <dbReference type="ARBA" id="ARBA00010661"/>
    </source>
</evidence>
<keyword evidence="5" id="KW-0934">Plastid</keyword>
<proteinExistence type="inferred from homology"/>
<dbReference type="Proteomes" id="UP001055712">
    <property type="component" value="Unassembled WGS sequence"/>
</dbReference>
<keyword evidence="3" id="KW-0150">Chloroplast</keyword>
<sequence>MMASTFAGAKVQARAATQQRRTTRQPVVVAAADNRVAAGFAAAALAAAVLVSAPMAHADLTSDLLAKTEANKALNDKKRLATSYSNFARSRSVSDRTCAFPNNWFGCDIGAVAGDVKFIKDDIKLECEGKEAGKCGSNMNIGYSKTFGS</sequence>